<feature type="transmembrane region" description="Helical" evidence="6">
    <location>
        <begin position="107"/>
        <end position="130"/>
    </location>
</feature>
<feature type="transmembrane region" description="Helical" evidence="6">
    <location>
        <begin position="29"/>
        <end position="51"/>
    </location>
</feature>
<dbReference type="AlphaFoldDB" id="A0A5N7BLQ3"/>
<evidence type="ECO:0000256" key="1">
    <source>
        <dbReference type="ARBA" id="ARBA00004141"/>
    </source>
</evidence>
<dbReference type="PANTHER" id="PTHR33048:SF129">
    <property type="entry name" value="INTEGRAL MEMBRANE PROTEIN-RELATED"/>
    <property type="match status" value="1"/>
</dbReference>
<feature type="transmembrane region" description="Helical" evidence="6">
    <location>
        <begin position="142"/>
        <end position="165"/>
    </location>
</feature>
<dbReference type="EMBL" id="ML736160">
    <property type="protein sequence ID" value="KAE8382726.1"/>
    <property type="molecule type" value="Genomic_DNA"/>
</dbReference>
<evidence type="ECO:0000256" key="3">
    <source>
        <dbReference type="ARBA" id="ARBA00022989"/>
    </source>
</evidence>
<dbReference type="PANTHER" id="PTHR33048">
    <property type="entry name" value="PTH11-LIKE INTEGRAL MEMBRANE PROTEIN (AFU_ORTHOLOGUE AFUA_5G11245)"/>
    <property type="match status" value="1"/>
</dbReference>
<evidence type="ECO:0000256" key="4">
    <source>
        <dbReference type="ARBA" id="ARBA00023136"/>
    </source>
</evidence>
<dbReference type="InterPro" id="IPR049326">
    <property type="entry name" value="Rhodopsin_dom_fungi"/>
</dbReference>
<dbReference type="InterPro" id="IPR052337">
    <property type="entry name" value="SAT4-like"/>
</dbReference>
<feature type="transmembrane region" description="Helical" evidence="6">
    <location>
        <begin position="63"/>
        <end position="87"/>
    </location>
</feature>
<dbReference type="Pfam" id="PF20684">
    <property type="entry name" value="Fung_rhodopsin"/>
    <property type="match status" value="1"/>
</dbReference>
<keyword evidence="2 6" id="KW-0812">Transmembrane</keyword>
<evidence type="ECO:0000256" key="6">
    <source>
        <dbReference type="SAM" id="Phobius"/>
    </source>
</evidence>
<evidence type="ECO:0000313" key="9">
    <source>
        <dbReference type="Proteomes" id="UP000326198"/>
    </source>
</evidence>
<reference evidence="8 9" key="1">
    <citation type="submission" date="2019-04" db="EMBL/GenBank/DDBJ databases">
        <title>Friends and foes A comparative genomics studyof 23 Aspergillus species from section Flavi.</title>
        <authorList>
            <consortium name="DOE Joint Genome Institute"/>
            <person name="Kjaerbolling I."/>
            <person name="Vesth T."/>
            <person name="Frisvad J.C."/>
            <person name="Nybo J.L."/>
            <person name="Theobald S."/>
            <person name="Kildgaard S."/>
            <person name="Isbrandt T."/>
            <person name="Kuo A."/>
            <person name="Sato A."/>
            <person name="Lyhne E.K."/>
            <person name="Kogle M.E."/>
            <person name="Wiebenga A."/>
            <person name="Kun R.S."/>
            <person name="Lubbers R.J."/>
            <person name="Makela M.R."/>
            <person name="Barry K."/>
            <person name="Chovatia M."/>
            <person name="Clum A."/>
            <person name="Daum C."/>
            <person name="Haridas S."/>
            <person name="He G."/>
            <person name="LaButti K."/>
            <person name="Lipzen A."/>
            <person name="Mondo S."/>
            <person name="Riley R."/>
            <person name="Salamov A."/>
            <person name="Simmons B.A."/>
            <person name="Magnuson J.K."/>
            <person name="Henrissat B."/>
            <person name="Mortensen U.H."/>
            <person name="Larsen T.O."/>
            <person name="Devries R.P."/>
            <person name="Grigoriev I.V."/>
            <person name="Machida M."/>
            <person name="Baker S.E."/>
            <person name="Andersen M.R."/>
        </authorList>
    </citation>
    <scope>NUCLEOTIDE SEQUENCE [LARGE SCALE GENOMIC DNA]</scope>
    <source>
        <strain evidence="8 9">IBT 29228</strain>
    </source>
</reference>
<sequence>MPGGIHPPLEVIASWPKANTTNPESRGSLSIILAGVFGGLALVAVGVRFWARCVIQRRAGWDDLFAALSAGPIVGLMVVFVLSSEVYGGKLHTWDNTLPNLIGQRKMAFIMEILYVIGSGLLRVSVLLFYRRMGFREVSRCFVIATWICIATIIGYSLAFFAVIFGSCQPLHAYWDQVNPVWAASHPWKCYNEPIHILVATSVALVQDVVVTTLPAILCWKLEISLREKIALGSIFFVGYLTAVISAVRQYFVVKTYYLSYDTTWVTWYCWMMGMLELLIALTCSSLPAARVFFHRYRVSIGFVGSIKSVFTKSTTQQSTSVRRSTQATLSTVNLTQPDNSKDPMNLTSASVEEGVRIELDQMGKAYRVPM</sequence>
<comment type="subcellular location">
    <subcellularLocation>
        <location evidence="1">Membrane</location>
        <topology evidence="1">Multi-pass membrane protein</topology>
    </subcellularLocation>
</comment>
<protein>
    <recommendedName>
        <fullName evidence="7">Rhodopsin domain-containing protein</fullName>
    </recommendedName>
</protein>
<evidence type="ECO:0000259" key="7">
    <source>
        <dbReference type="Pfam" id="PF20684"/>
    </source>
</evidence>
<keyword evidence="9" id="KW-1185">Reference proteome</keyword>
<evidence type="ECO:0000256" key="2">
    <source>
        <dbReference type="ARBA" id="ARBA00022692"/>
    </source>
</evidence>
<feature type="transmembrane region" description="Helical" evidence="6">
    <location>
        <begin position="230"/>
        <end position="254"/>
    </location>
</feature>
<keyword evidence="3 6" id="KW-1133">Transmembrane helix</keyword>
<organism evidence="8 9">
    <name type="scientific">Aspergillus bertholletiae</name>
    <dbReference type="NCBI Taxonomy" id="1226010"/>
    <lineage>
        <taxon>Eukaryota</taxon>
        <taxon>Fungi</taxon>
        <taxon>Dikarya</taxon>
        <taxon>Ascomycota</taxon>
        <taxon>Pezizomycotina</taxon>
        <taxon>Eurotiomycetes</taxon>
        <taxon>Eurotiomycetidae</taxon>
        <taxon>Eurotiales</taxon>
        <taxon>Aspergillaceae</taxon>
        <taxon>Aspergillus</taxon>
        <taxon>Aspergillus subgen. Circumdati</taxon>
    </lineage>
</organism>
<evidence type="ECO:0000313" key="8">
    <source>
        <dbReference type="EMBL" id="KAE8382726.1"/>
    </source>
</evidence>
<feature type="transmembrane region" description="Helical" evidence="6">
    <location>
        <begin position="266"/>
        <end position="290"/>
    </location>
</feature>
<gene>
    <name evidence="8" type="ORF">BDV26DRAFT_253051</name>
</gene>
<comment type="similarity">
    <text evidence="5">Belongs to the SAT4 family.</text>
</comment>
<accession>A0A5N7BLQ3</accession>
<evidence type="ECO:0000256" key="5">
    <source>
        <dbReference type="ARBA" id="ARBA00038359"/>
    </source>
</evidence>
<feature type="transmembrane region" description="Helical" evidence="6">
    <location>
        <begin position="195"/>
        <end position="218"/>
    </location>
</feature>
<feature type="domain" description="Rhodopsin" evidence="7">
    <location>
        <begin position="47"/>
        <end position="295"/>
    </location>
</feature>
<dbReference type="GO" id="GO:0016020">
    <property type="term" value="C:membrane"/>
    <property type="evidence" value="ECO:0007669"/>
    <property type="project" value="UniProtKB-SubCell"/>
</dbReference>
<name>A0A5N7BLQ3_9EURO</name>
<dbReference type="Proteomes" id="UP000326198">
    <property type="component" value="Unassembled WGS sequence"/>
</dbReference>
<keyword evidence="4 6" id="KW-0472">Membrane</keyword>
<dbReference type="OrthoDB" id="5329176at2759"/>
<proteinExistence type="inferred from homology"/>